<keyword evidence="6" id="KW-1185">Reference proteome</keyword>
<accession>A0A2S2E5D7</accession>
<dbReference type="AlphaFoldDB" id="A0A2S2E5D7"/>
<dbReference type="Proteomes" id="UP000245728">
    <property type="component" value="Chromosome"/>
</dbReference>
<feature type="signal peptide" evidence="3">
    <location>
        <begin position="1"/>
        <end position="21"/>
    </location>
</feature>
<evidence type="ECO:0000313" key="5">
    <source>
        <dbReference type="EMBL" id="AWL12871.1"/>
    </source>
</evidence>
<evidence type="ECO:0000259" key="4">
    <source>
        <dbReference type="Pfam" id="PF00497"/>
    </source>
</evidence>
<evidence type="ECO:0000313" key="6">
    <source>
        <dbReference type="Proteomes" id="UP000245728"/>
    </source>
</evidence>
<organism evidence="5 6">
    <name type="scientific">Saliniradius amylolyticus</name>
    <dbReference type="NCBI Taxonomy" id="2183582"/>
    <lineage>
        <taxon>Bacteria</taxon>
        <taxon>Pseudomonadati</taxon>
        <taxon>Pseudomonadota</taxon>
        <taxon>Gammaproteobacteria</taxon>
        <taxon>Alteromonadales</taxon>
        <taxon>Alteromonadaceae</taxon>
        <taxon>Saliniradius</taxon>
    </lineage>
</organism>
<gene>
    <name evidence="5" type="ORF">HMF8227_02419</name>
</gene>
<feature type="chain" id="PRO_5015521353" description="Solute-binding protein family 3/N-terminal domain-containing protein" evidence="3">
    <location>
        <begin position="22"/>
        <end position="251"/>
    </location>
</feature>
<dbReference type="InterPro" id="IPR001638">
    <property type="entry name" value="Solute-binding_3/MltF_N"/>
</dbReference>
<evidence type="ECO:0000256" key="1">
    <source>
        <dbReference type="ARBA" id="ARBA00010333"/>
    </source>
</evidence>
<dbReference type="PANTHER" id="PTHR35936">
    <property type="entry name" value="MEMBRANE-BOUND LYTIC MUREIN TRANSGLYCOSYLASE F"/>
    <property type="match status" value="1"/>
</dbReference>
<name>A0A2S2E5D7_9ALTE</name>
<dbReference type="Pfam" id="PF00497">
    <property type="entry name" value="SBP_bac_3"/>
    <property type="match status" value="1"/>
</dbReference>
<dbReference type="SUPFAM" id="SSF53850">
    <property type="entry name" value="Periplasmic binding protein-like II"/>
    <property type="match status" value="1"/>
</dbReference>
<sequence>MLKQYAVIVLLGSLFCFTANSQPLVFGSYVPGYPPMMYMQDGRFKGVFPELHRAFSEHLAREPEFMQRSRRHAEQALYSRKADAMALSPEWAQSPEQLVFSNPIIESADYLYSLPNVNWPTAPAAKVCARQDYRYPGIQPLFENGTLVRLDVTSQEAQFRLLEKGRCSFAIMNRFVTHWYLKHQFDYLQIKEHPEHGSVVNFHFAFPATAIVIKDRFNAFLAQYQQSGQLQQLVNRYLHQSDDRNASTSQN</sequence>
<comment type="similarity">
    <text evidence="1">Belongs to the bacterial solute-binding protein 3 family.</text>
</comment>
<evidence type="ECO:0000256" key="2">
    <source>
        <dbReference type="ARBA" id="ARBA00022729"/>
    </source>
</evidence>
<dbReference type="PANTHER" id="PTHR35936:SF6">
    <property type="entry name" value="AMINO ACID ABC TRANSPORTER SUBSTRATE-BINDING PAAT FAMILY PROTEIN"/>
    <property type="match status" value="1"/>
</dbReference>
<dbReference type="Gene3D" id="3.40.190.10">
    <property type="entry name" value="Periplasmic binding protein-like II"/>
    <property type="match status" value="3"/>
</dbReference>
<reference evidence="5 6" key="1">
    <citation type="submission" date="2018-05" db="EMBL/GenBank/DDBJ databases">
        <title>Salinimonas sp. HMF8227 Genome sequencing and assembly.</title>
        <authorList>
            <person name="Kang H."/>
            <person name="Kang J."/>
            <person name="Cha I."/>
            <person name="Kim H."/>
            <person name="Joh K."/>
        </authorList>
    </citation>
    <scope>NUCLEOTIDE SEQUENCE [LARGE SCALE GENOMIC DNA]</scope>
    <source>
        <strain evidence="5 6">HMF8227</strain>
    </source>
</reference>
<proteinExistence type="inferred from homology"/>
<evidence type="ECO:0000256" key="3">
    <source>
        <dbReference type="SAM" id="SignalP"/>
    </source>
</evidence>
<dbReference type="EMBL" id="CP029347">
    <property type="protein sequence ID" value="AWL12871.1"/>
    <property type="molecule type" value="Genomic_DNA"/>
</dbReference>
<keyword evidence="2 3" id="KW-0732">Signal</keyword>
<dbReference type="RefSeq" id="WP_109340406.1">
    <property type="nucleotide sequence ID" value="NZ_CP029347.1"/>
</dbReference>
<dbReference type="OrthoDB" id="8771774at2"/>
<protein>
    <recommendedName>
        <fullName evidence="4">Solute-binding protein family 3/N-terminal domain-containing protein</fullName>
    </recommendedName>
</protein>
<dbReference type="KEGG" id="salh:HMF8227_02419"/>
<feature type="domain" description="Solute-binding protein family 3/N-terminal" evidence="4">
    <location>
        <begin position="31"/>
        <end position="239"/>
    </location>
</feature>